<reference evidence="8 9" key="1">
    <citation type="journal article" date="2010" name="BMC Genomics">
        <title>Metabolic flexibility revealed in the genome of the cyst-forming alpha-1 proteobacterium Rhodospirillum centenum.</title>
        <authorList>
            <person name="Lu Y.K."/>
            <person name="Marden J."/>
            <person name="Han M."/>
            <person name="Swingley W.D."/>
            <person name="Mastrian S.D."/>
            <person name="Chowdhury S.R."/>
            <person name="Hao J."/>
            <person name="Helmy T."/>
            <person name="Kim S."/>
            <person name="Kurdoglu A.A."/>
            <person name="Matthies H.J."/>
            <person name="Rollo D."/>
            <person name="Stothard P."/>
            <person name="Blankenship R.E."/>
            <person name="Bauer C.E."/>
            <person name="Touchman J.W."/>
        </authorList>
    </citation>
    <scope>NUCLEOTIDE SEQUENCE [LARGE SCALE GENOMIC DNA]</scope>
    <source>
        <strain evidence="9">ATCC 51521 / SW</strain>
    </source>
</reference>
<dbReference type="CDD" id="cd07333">
    <property type="entry name" value="M48C_bepA_like"/>
    <property type="match status" value="1"/>
</dbReference>
<dbReference type="HOGENOM" id="CLU_029002_5_1_5"/>
<evidence type="ECO:0000256" key="4">
    <source>
        <dbReference type="ARBA" id="ARBA00022801"/>
    </source>
</evidence>
<protein>
    <submittedName>
        <fullName evidence="8">Zinc metalloprotease, Peptidase family M48, putative</fullName>
        <ecNumber evidence="8">3.4.-.-</ecNumber>
    </submittedName>
</protein>
<dbReference type="AlphaFoldDB" id="B6IPB2"/>
<evidence type="ECO:0000313" key="8">
    <source>
        <dbReference type="EMBL" id="ACI99614.1"/>
    </source>
</evidence>
<proteinExistence type="predicted"/>
<dbReference type="InterPro" id="IPR051156">
    <property type="entry name" value="Mito/Outer_Membr_Metalloprot"/>
</dbReference>
<keyword evidence="2" id="KW-0645">Protease</keyword>
<comment type="cofactor">
    <cofactor evidence="1">
        <name>Zn(2+)</name>
        <dbReference type="ChEBI" id="CHEBI:29105"/>
    </cofactor>
</comment>
<evidence type="ECO:0000256" key="1">
    <source>
        <dbReference type="ARBA" id="ARBA00001947"/>
    </source>
</evidence>
<dbReference type="PANTHER" id="PTHR22726:SF1">
    <property type="entry name" value="METALLOENDOPEPTIDASE OMA1, MITOCHONDRIAL"/>
    <property type="match status" value="1"/>
</dbReference>
<keyword evidence="9" id="KW-1185">Reference proteome</keyword>
<dbReference type="GO" id="GO:0016020">
    <property type="term" value="C:membrane"/>
    <property type="evidence" value="ECO:0007669"/>
    <property type="project" value="TreeGrafter"/>
</dbReference>
<dbReference type="Pfam" id="PF01435">
    <property type="entry name" value="Peptidase_M48"/>
    <property type="match status" value="1"/>
</dbReference>
<gene>
    <name evidence="8" type="ordered locus">RC1_2227</name>
</gene>
<dbReference type="OrthoDB" id="9810445at2"/>
<keyword evidence="5" id="KW-0862">Zinc</keyword>
<evidence type="ECO:0000256" key="6">
    <source>
        <dbReference type="ARBA" id="ARBA00023049"/>
    </source>
</evidence>
<evidence type="ECO:0000313" key="9">
    <source>
        <dbReference type="Proteomes" id="UP000001591"/>
    </source>
</evidence>
<evidence type="ECO:0000256" key="2">
    <source>
        <dbReference type="ARBA" id="ARBA00022670"/>
    </source>
</evidence>
<keyword evidence="6 8" id="KW-0482">Metalloprotease</keyword>
<sequence>MPAATPAATSAAATVAGTAGKRRAGRARIAGLLTALLLLAGCAVNPATGQRQFTGLLSPDQERQLGAEQHPQILAEMGGAYEDTSVQAYVEGLGQRLAASTGLPGTRYTFTVLDSEVVNAFALPGGYVYVTRGLMALANNEAQLAGVLGHEIGHVTARHTAERYSQGTLAQVGAVLAGALGGQQLGQAAAAGAQLVMAGWSRDQELEADGLGIRYMAATGYDPLEMAAFLDAMGAHARLEATLAGRPGAADSFSYLQTHPPTGQRVERATEAAGSRPPAGWTTDRDAYLRRIDGIVYGDSPKNGVVRGRVFLHPALGFRFEVPEGFRLLNGQTQVTAVGPDQRSLITFDGAPAQGAPDPAAYLTGVWAPRVPLSGLESLSIDGRPAATAVARADTDAGPVDVRFVALRFDPRTYYRFLFVSAPDATARLSADYRRTAYSFRALGADERAQIRPRRLRVVTVAPGQTVADFVRRMPDIDHAEERFRVLNNLPAGAPLQPGQLVKIVTEG</sequence>
<keyword evidence="4 8" id="KW-0378">Hydrolase</keyword>
<dbReference type="PANTHER" id="PTHR22726">
    <property type="entry name" value="METALLOENDOPEPTIDASE OMA1"/>
    <property type="match status" value="1"/>
</dbReference>
<dbReference type="eggNOG" id="COG4784">
    <property type="taxonomic scope" value="Bacteria"/>
</dbReference>
<keyword evidence="3" id="KW-0479">Metal-binding</keyword>
<evidence type="ECO:0000259" key="7">
    <source>
        <dbReference type="Pfam" id="PF01435"/>
    </source>
</evidence>
<feature type="domain" description="Peptidase M48" evidence="7">
    <location>
        <begin position="87"/>
        <end position="271"/>
    </location>
</feature>
<dbReference type="KEGG" id="rce:RC1_2227"/>
<accession>B6IPB2</accession>
<evidence type="ECO:0000256" key="3">
    <source>
        <dbReference type="ARBA" id="ARBA00022723"/>
    </source>
</evidence>
<dbReference type="EC" id="3.4.-.-" evidence="8"/>
<dbReference type="Gene3D" id="3.30.2010.10">
    <property type="entry name" value="Metalloproteases ('zincins'), catalytic domain"/>
    <property type="match status" value="1"/>
</dbReference>
<name>B6IPB2_RHOCS</name>
<dbReference type="GO" id="GO:0051603">
    <property type="term" value="P:proteolysis involved in protein catabolic process"/>
    <property type="evidence" value="ECO:0007669"/>
    <property type="project" value="TreeGrafter"/>
</dbReference>
<dbReference type="GO" id="GO:0046872">
    <property type="term" value="F:metal ion binding"/>
    <property type="evidence" value="ECO:0007669"/>
    <property type="project" value="UniProtKB-KW"/>
</dbReference>
<dbReference type="InterPro" id="IPR001915">
    <property type="entry name" value="Peptidase_M48"/>
</dbReference>
<dbReference type="EMBL" id="CP000613">
    <property type="protein sequence ID" value="ACI99614.1"/>
    <property type="molecule type" value="Genomic_DNA"/>
</dbReference>
<evidence type="ECO:0000256" key="5">
    <source>
        <dbReference type="ARBA" id="ARBA00022833"/>
    </source>
</evidence>
<organism evidence="8 9">
    <name type="scientific">Rhodospirillum centenum (strain ATCC 51521 / SW)</name>
    <dbReference type="NCBI Taxonomy" id="414684"/>
    <lineage>
        <taxon>Bacteria</taxon>
        <taxon>Pseudomonadati</taxon>
        <taxon>Pseudomonadota</taxon>
        <taxon>Alphaproteobacteria</taxon>
        <taxon>Rhodospirillales</taxon>
        <taxon>Rhodospirillaceae</taxon>
        <taxon>Rhodospirillum</taxon>
    </lineage>
</organism>
<dbReference type="STRING" id="414684.RC1_2227"/>
<dbReference type="GO" id="GO:0004222">
    <property type="term" value="F:metalloendopeptidase activity"/>
    <property type="evidence" value="ECO:0007669"/>
    <property type="project" value="InterPro"/>
</dbReference>
<dbReference type="Proteomes" id="UP000001591">
    <property type="component" value="Chromosome"/>
</dbReference>